<evidence type="ECO:0000256" key="1">
    <source>
        <dbReference type="ARBA" id="ARBA00022737"/>
    </source>
</evidence>
<evidence type="ECO:0008006" key="4">
    <source>
        <dbReference type="Google" id="ProtNLM"/>
    </source>
</evidence>
<dbReference type="Gene3D" id="1.25.40.10">
    <property type="entry name" value="Tetratricopeptide repeat domain"/>
    <property type="match status" value="1"/>
</dbReference>
<dbReference type="PROSITE" id="PS51257">
    <property type="entry name" value="PROKAR_LIPOPROTEIN"/>
    <property type="match status" value="1"/>
</dbReference>
<dbReference type="EMBL" id="CAUYUJ010001114">
    <property type="protein sequence ID" value="CAK0794259.1"/>
    <property type="molecule type" value="Genomic_DNA"/>
</dbReference>
<sequence>MREATLEPDVTIIYSAGISACERGQQWQRALSLLSQMVETKLEPTVINYSVVTSACQQGQQWQLALSLLNHIVETNLEPDKIYGISLSTVLGSALARKVSSGSRPRFCSARWSRRDWSPLSSATVLGSALASKVNSDSRPCRCSAIWSRHY</sequence>
<dbReference type="PANTHER" id="PTHR47936">
    <property type="entry name" value="PPR_LONG DOMAIN-CONTAINING PROTEIN"/>
    <property type="match status" value="1"/>
</dbReference>
<dbReference type="PANTHER" id="PTHR47936:SF1">
    <property type="entry name" value="PENTATRICOPEPTIDE REPEAT-CONTAINING PROTEIN GUN1, CHLOROPLASTIC"/>
    <property type="match status" value="1"/>
</dbReference>
<comment type="caution">
    <text evidence="2">The sequence shown here is derived from an EMBL/GenBank/DDBJ whole genome shotgun (WGS) entry which is preliminary data.</text>
</comment>
<organism evidence="2 3">
    <name type="scientific">Prorocentrum cordatum</name>
    <dbReference type="NCBI Taxonomy" id="2364126"/>
    <lineage>
        <taxon>Eukaryota</taxon>
        <taxon>Sar</taxon>
        <taxon>Alveolata</taxon>
        <taxon>Dinophyceae</taxon>
        <taxon>Prorocentrales</taxon>
        <taxon>Prorocentraceae</taxon>
        <taxon>Prorocentrum</taxon>
    </lineage>
</organism>
<reference evidence="2" key="1">
    <citation type="submission" date="2023-10" db="EMBL/GenBank/DDBJ databases">
        <authorList>
            <person name="Chen Y."/>
            <person name="Shah S."/>
            <person name="Dougan E. K."/>
            <person name="Thang M."/>
            <person name="Chan C."/>
        </authorList>
    </citation>
    <scope>NUCLEOTIDE SEQUENCE [LARGE SCALE GENOMIC DNA]</scope>
</reference>
<evidence type="ECO:0000313" key="2">
    <source>
        <dbReference type="EMBL" id="CAK0794259.1"/>
    </source>
</evidence>
<keyword evidence="1" id="KW-0677">Repeat</keyword>
<dbReference type="Proteomes" id="UP001189429">
    <property type="component" value="Unassembled WGS sequence"/>
</dbReference>
<gene>
    <name evidence="2" type="ORF">PCOR1329_LOCUS4322</name>
</gene>
<accession>A0ABN9PMY4</accession>
<protein>
    <recommendedName>
        <fullName evidence="4">Pentatricopeptide repeat-containing protein</fullName>
    </recommendedName>
</protein>
<dbReference type="InterPro" id="IPR011990">
    <property type="entry name" value="TPR-like_helical_dom_sf"/>
</dbReference>
<proteinExistence type="predicted"/>
<keyword evidence="3" id="KW-1185">Reference proteome</keyword>
<name>A0ABN9PMY4_9DINO</name>
<evidence type="ECO:0000313" key="3">
    <source>
        <dbReference type="Proteomes" id="UP001189429"/>
    </source>
</evidence>